<dbReference type="RefSeq" id="WP_153753473.1">
    <property type="nucleotide sequence ID" value="NZ_WJPM01000026.1"/>
</dbReference>
<proteinExistence type="predicted"/>
<evidence type="ECO:0000313" key="3">
    <source>
        <dbReference type="Proteomes" id="UP000437931"/>
    </source>
</evidence>
<name>A0A6N7QHQ6_9XANT</name>
<gene>
    <name evidence="1" type="ORF">GIY21_20325</name>
    <name evidence="2" type="ORF">GIY22_20335</name>
</gene>
<dbReference type="AlphaFoldDB" id="A0A6N7QHQ6"/>
<evidence type="ECO:0000313" key="1">
    <source>
        <dbReference type="EMBL" id="MRH02651.1"/>
    </source>
</evidence>
<dbReference type="Proteomes" id="UP000439314">
    <property type="component" value="Unassembled WGS sequence"/>
</dbReference>
<evidence type="ECO:0000313" key="4">
    <source>
        <dbReference type="Proteomes" id="UP000439314"/>
    </source>
</evidence>
<sequence>MTHNRLSVLRSKEKHGADMVKADYGKIGFPGETGQRWFVPVLSALHLEVNRLLACMAPAAFLEHATGLSHMTFRRGRGYAALMAKREQVEAHADSLRLQTLQKRGITDVEIKGFKENMPKGHSAIMLYGMGLLDERSAPATRELVAMLDASDERLCRLADTDTPGFLAELGPESELGPAYCAPLAVTGIRGPVLDPTDPQRTTVDLALTRRAHMALSFLAALDHEIGHWIARAKLPDAMAGLPRFGVLLAPPGPPNRRRHTPADPAARLVDFIGAVGHYVRTDDWPERPLTIAEMGAQTELSGKRLGMGDRFIRSMRSGKDPLSHSTFKTLVHTQLWTPKAKPADLDDSADLLEPYLIAALLLRLLMPDDPTAIGHLDRTGWREAYLGWWERHRHRYPAPAPPRGVLPPSWLIAP</sequence>
<accession>A0A6N7QHQ6</accession>
<comment type="caution">
    <text evidence="1">The sequence shown here is derived from an EMBL/GenBank/DDBJ whole genome shotgun (WGS) entry which is preliminary data.</text>
</comment>
<reference evidence="3 4" key="1">
    <citation type="submission" date="2019-11" db="EMBL/GenBank/DDBJ databases">
        <title>First report of rice panicle blight caused by Xanthomonas sp. in Iran.</title>
        <authorList>
            <person name="Mirghasempour S.A."/>
            <person name="Huang S."/>
            <person name="Brady C.L."/>
            <person name="Studholme D.J."/>
        </authorList>
    </citation>
    <scope>NUCLEOTIDE SEQUENCE [LARGE SCALE GENOMIC DNA]</scope>
    <source>
        <strain evidence="1 4">ASD011</strain>
        <strain evidence="3">SAM114</strain>
    </source>
</reference>
<dbReference type="Proteomes" id="UP000437931">
    <property type="component" value="Unassembled WGS sequence"/>
</dbReference>
<dbReference type="EMBL" id="WJPM01000026">
    <property type="protein sequence ID" value="MRH76982.1"/>
    <property type="molecule type" value="Genomic_DNA"/>
</dbReference>
<protein>
    <submittedName>
        <fullName evidence="1">Uncharacterized protein</fullName>
    </submittedName>
</protein>
<evidence type="ECO:0000313" key="2">
    <source>
        <dbReference type="EMBL" id="MRH76982.1"/>
    </source>
</evidence>
<reference evidence="2" key="2">
    <citation type="journal article" date="2020" name="Plant Dis.">
        <title>A Grain Rot of Rice in Iran Caused by a Xanthomonas Strain Closely Related to X. sacchari.</title>
        <authorList>
            <person name="Mirghasempour S.A."/>
            <person name="Huang S."/>
            <person name="Studholme D.J."/>
            <person name="Brady C.L."/>
        </authorList>
    </citation>
    <scope>NUCLEOTIDE SEQUENCE</scope>
    <source>
        <strain evidence="2">SAM114</strain>
    </source>
</reference>
<dbReference type="EMBL" id="WJPN01000026">
    <property type="protein sequence ID" value="MRH02651.1"/>
    <property type="molecule type" value="Genomic_DNA"/>
</dbReference>
<keyword evidence="3" id="KW-1185">Reference proteome</keyword>
<organism evidence="1 4">
    <name type="scientific">Xanthomonas sontii</name>
    <dbReference type="NCBI Taxonomy" id="2650745"/>
    <lineage>
        <taxon>Bacteria</taxon>
        <taxon>Pseudomonadati</taxon>
        <taxon>Pseudomonadota</taxon>
        <taxon>Gammaproteobacteria</taxon>
        <taxon>Lysobacterales</taxon>
        <taxon>Lysobacteraceae</taxon>
        <taxon>Xanthomonas</taxon>
    </lineage>
</organism>